<feature type="binding site" evidence="11">
    <location>
        <position position="57"/>
    </location>
    <ligand>
        <name>NADPH</name>
        <dbReference type="ChEBI" id="CHEBI:57783"/>
    </ligand>
</feature>
<comment type="subcellular location">
    <subcellularLocation>
        <location evidence="1 9">Cytoplasm</location>
    </subcellularLocation>
</comment>
<keyword evidence="3 9" id="KW-0963">Cytoplasm</keyword>
<keyword evidence="16" id="KW-1185">Reference proteome</keyword>
<dbReference type="SUPFAM" id="SSF48179">
    <property type="entry name" value="6-phosphogluconate dehydrogenase C-terminal domain-like"/>
    <property type="match status" value="1"/>
</dbReference>
<sequence>MEKKIGFIGCGNMAQAMIESIIKSQIILPENIIGTTRTEESGRAIEQKYNIKIEKSNIELARQSDYIILAVKPKIYDIVLKEIKNDIKEGAIVIAIGAGISSDYLKNNLKVGTKYLKAMPNTPAMVGEGITAISTNAGLTKEDIESILEIFNSFGRTEIIDESLMDGFTGLCGSSPAYIFMLIEAMADGGVLEGIPRSQAYTMAAQAVLGSAKMVLESGIHPAQLKDNVCSPGGTTIEAVSSLEDSGFRKSIIKAIKVCADKSREMTRKPHKN</sequence>
<keyword evidence="7 9" id="KW-0560">Oxidoreductase</keyword>
<dbReference type="InterPro" id="IPR029036">
    <property type="entry name" value="P5CR_dimer"/>
</dbReference>
<dbReference type="Gene3D" id="3.40.50.720">
    <property type="entry name" value="NAD(P)-binding Rossmann-like Domain"/>
    <property type="match status" value="1"/>
</dbReference>
<dbReference type="GO" id="GO:0004735">
    <property type="term" value="F:pyrroline-5-carboxylate reductase activity"/>
    <property type="evidence" value="ECO:0007669"/>
    <property type="project" value="UniProtKB-UniRule"/>
</dbReference>
<evidence type="ECO:0000256" key="9">
    <source>
        <dbReference type="HAMAP-Rule" id="MF_01925"/>
    </source>
</evidence>
<dbReference type="Pfam" id="PF14748">
    <property type="entry name" value="P5CR_dimer"/>
    <property type="match status" value="1"/>
</dbReference>
<dbReference type="InterPro" id="IPR036291">
    <property type="entry name" value="NAD(P)-bd_dom_sf"/>
</dbReference>
<protein>
    <recommendedName>
        <fullName evidence="9 10">Pyrroline-5-carboxylate reductase</fullName>
        <shortName evidence="9">P5C reductase</shortName>
        <shortName evidence="9">P5CR</shortName>
        <ecNumber evidence="9 10">1.5.1.2</ecNumber>
    </recommendedName>
    <alternativeName>
        <fullName evidence="9">PCA reductase</fullName>
    </alternativeName>
</protein>
<evidence type="ECO:0000256" key="4">
    <source>
        <dbReference type="ARBA" id="ARBA00022605"/>
    </source>
</evidence>
<evidence type="ECO:0000313" key="16">
    <source>
        <dbReference type="Proteomes" id="UP000601522"/>
    </source>
</evidence>
<evidence type="ECO:0000256" key="5">
    <source>
        <dbReference type="ARBA" id="ARBA00022650"/>
    </source>
</evidence>
<dbReference type="EMBL" id="JACRTK010000001">
    <property type="protein sequence ID" value="MBC8589781.1"/>
    <property type="molecule type" value="Genomic_DNA"/>
</dbReference>
<dbReference type="AlphaFoldDB" id="A0A926EVQ1"/>
<evidence type="ECO:0000256" key="11">
    <source>
        <dbReference type="PIRSR" id="PIRSR000193-1"/>
    </source>
</evidence>
<evidence type="ECO:0000256" key="2">
    <source>
        <dbReference type="ARBA" id="ARBA00005525"/>
    </source>
</evidence>
<dbReference type="Pfam" id="PF03807">
    <property type="entry name" value="F420_oxidored"/>
    <property type="match status" value="1"/>
</dbReference>
<proteinExistence type="inferred from homology"/>
<evidence type="ECO:0000256" key="6">
    <source>
        <dbReference type="ARBA" id="ARBA00022857"/>
    </source>
</evidence>
<dbReference type="EC" id="1.5.1.2" evidence="9 10"/>
<comment type="catalytic activity">
    <reaction evidence="9 12">
        <text>L-proline + NADP(+) = (S)-1-pyrroline-5-carboxylate + NADPH + 2 H(+)</text>
        <dbReference type="Rhea" id="RHEA:14109"/>
        <dbReference type="ChEBI" id="CHEBI:15378"/>
        <dbReference type="ChEBI" id="CHEBI:17388"/>
        <dbReference type="ChEBI" id="CHEBI:57783"/>
        <dbReference type="ChEBI" id="CHEBI:58349"/>
        <dbReference type="ChEBI" id="CHEBI:60039"/>
        <dbReference type="EC" id="1.5.1.2"/>
    </reaction>
</comment>
<evidence type="ECO:0000256" key="1">
    <source>
        <dbReference type="ARBA" id="ARBA00004496"/>
    </source>
</evidence>
<evidence type="ECO:0000259" key="14">
    <source>
        <dbReference type="Pfam" id="PF14748"/>
    </source>
</evidence>
<feature type="domain" description="Pyrroline-5-carboxylate reductase catalytic N-terminal" evidence="13">
    <location>
        <begin position="4"/>
        <end position="99"/>
    </location>
</feature>
<keyword evidence="6 9" id="KW-0521">NADP</keyword>
<name>A0A926EVQ1_9FIRM</name>
<dbReference type="PROSITE" id="PS00521">
    <property type="entry name" value="P5CR"/>
    <property type="match status" value="1"/>
</dbReference>
<keyword evidence="4 9" id="KW-0028">Amino-acid biosynthesis</keyword>
<dbReference type="InterPro" id="IPR000304">
    <property type="entry name" value="Pyrroline-COOH_reductase"/>
</dbReference>
<evidence type="ECO:0000259" key="13">
    <source>
        <dbReference type="Pfam" id="PF03807"/>
    </source>
</evidence>
<evidence type="ECO:0000256" key="7">
    <source>
        <dbReference type="ARBA" id="ARBA00023002"/>
    </source>
</evidence>
<evidence type="ECO:0000256" key="10">
    <source>
        <dbReference type="NCBIfam" id="TIGR00112"/>
    </source>
</evidence>
<dbReference type="InterPro" id="IPR053790">
    <property type="entry name" value="P5CR-like_CS"/>
</dbReference>
<dbReference type="PIRSF" id="PIRSF000193">
    <property type="entry name" value="Pyrrol-5-carb_rd"/>
    <property type="match status" value="1"/>
</dbReference>
<gene>
    <name evidence="9 15" type="primary">proC</name>
    <name evidence="15" type="ORF">H8689_01295</name>
</gene>
<dbReference type="SUPFAM" id="SSF51735">
    <property type="entry name" value="NAD(P)-binding Rossmann-fold domains"/>
    <property type="match status" value="1"/>
</dbReference>
<keyword evidence="5 9" id="KW-0641">Proline biosynthesis</keyword>
<feature type="binding site" evidence="11">
    <location>
        <begin position="8"/>
        <end position="13"/>
    </location>
    <ligand>
        <name>NADP(+)</name>
        <dbReference type="ChEBI" id="CHEBI:58349"/>
    </ligand>
</feature>
<comment type="catalytic activity">
    <reaction evidence="9">
        <text>L-proline + NAD(+) = (S)-1-pyrroline-5-carboxylate + NADH + 2 H(+)</text>
        <dbReference type="Rhea" id="RHEA:14105"/>
        <dbReference type="ChEBI" id="CHEBI:15378"/>
        <dbReference type="ChEBI" id="CHEBI:17388"/>
        <dbReference type="ChEBI" id="CHEBI:57540"/>
        <dbReference type="ChEBI" id="CHEBI:57945"/>
        <dbReference type="ChEBI" id="CHEBI:60039"/>
        <dbReference type="EC" id="1.5.1.2"/>
    </reaction>
</comment>
<organism evidence="15 16">
    <name type="scientific">Wansuia hejianensis</name>
    <dbReference type="NCBI Taxonomy" id="2763667"/>
    <lineage>
        <taxon>Bacteria</taxon>
        <taxon>Bacillati</taxon>
        <taxon>Bacillota</taxon>
        <taxon>Clostridia</taxon>
        <taxon>Lachnospirales</taxon>
        <taxon>Lachnospiraceae</taxon>
        <taxon>Wansuia</taxon>
    </lineage>
</organism>
<feature type="binding site" evidence="11">
    <location>
        <position position="36"/>
    </location>
    <ligand>
        <name>NADP(+)</name>
        <dbReference type="ChEBI" id="CHEBI:58349"/>
    </ligand>
</feature>
<dbReference type="HAMAP" id="MF_01925">
    <property type="entry name" value="P5C_reductase"/>
    <property type="match status" value="1"/>
</dbReference>
<evidence type="ECO:0000256" key="3">
    <source>
        <dbReference type="ARBA" id="ARBA00022490"/>
    </source>
</evidence>
<feature type="domain" description="Pyrroline-5-carboxylate reductase dimerisation" evidence="14">
    <location>
        <begin position="162"/>
        <end position="266"/>
    </location>
</feature>
<dbReference type="InterPro" id="IPR028939">
    <property type="entry name" value="P5C_Rdtase_cat_N"/>
</dbReference>
<comment type="similarity">
    <text evidence="2 9 12">Belongs to the pyrroline-5-carboxylate reductase family.</text>
</comment>
<dbReference type="InterPro" id="IPR008927">
    <property type="entry name" value="6-PGluconate_DH-like_C_sf"/>
</dbReference>
<evidence type="ECO:0000256" key="12">
    <source>
        <dbReference type="RuleBase" id="RU003903"/>
    </source>
</evidence>
<comment type="pathway">
    <text evidence="9 12">Amino-acid biosynthesis; L-proline biosynthesis; L-proline from L-glutamate 5-semialdehyde: step 1/1.</text>
</comment>
<dbReference type="FunFam" id="3.40.50.720:FF:000190">
    <property type="entry name" value="Pyrroline-5-carboxylate reductase"/>
    <property type="match status" value="1"/>
</dbReference>
<evidence type="ECO:0000313" key="15">
    <source>
        <dbReference type="EMBL" id="MBC8589781.1"/>
    </source>
</evidence>
<dbReference type="GO" id="GO:0005737">
    <property type="term" value="C:cytoplasm"/>
    <property type="evidence" value="ECO:0007669"/>
    <property type="project" value="UniProtKB-SubCell"/>
</dbReference>
<feature type="binding site" evidence="11">
    <location>
        <begin position="70"/>
        <end position="73"/>
    </location>
    <ligand>
        <name>NADP(+)</name>
        <dbReference type="ChEBI" id="CHEBI:58349"/>
    </ligand>
</feature>
<accession>A0A926EVQ1</accession>
<dbReference type="PANTHER" id="PTHR11645:SF0">
    <property type="entry name" value="PYRROLINE-5-CARBOXYLATE REDUCTASE 3"/>
    <property type="match status" value="1"/>
</dbReference>
<dbReference type="FunFam" id="1.10.3730.10:FF:000001">
    <property type="entry name" value="Pyrroline-5-carboxylate reductase"/>
    <property type="match status" value="1"/>
</dbReference>
<comment type="function">
    <text evidence="8 9">Catalyzes the reduction of 1-pyrroline-5-carboxylate (PCA) to L-proline.</text>
</comment>
<comment type="caution">
    <text evidence="15">The sequence shown here is derived from an EMBL/GenBank/DDBJ whole genome shotgun (WGS) entry which is preliminary data.</text>
</comment>
<dbReference type="NCBIfam" id="TIGR00112">
    <property type="entry name" value="proC"/>
    <property type="match status" value="1"/>
</dbReference>
<dbReference type="GO" id="GO:0055129">
    <property type="term" value="P:L-proline biosynthetic process"/>
    <property type="evidence" value="ECO:0007669"/>
    <property type="project" value="UniProtKB-UniRule"/>
</dbReference>
<dbReference type="Gene3D" id="1.10.3730.10">
    <property type="entry name" value="ProC C-terminal domain-like"/>
    <property type="match status" value="1"/>
</dbReference>
<dbReference type="RefSeq" id="WP_249322598.1">
    <property type="nucleotide sequence ID" value="NZ_JACRTK010000001.1"/>
</dbReference>
<reference evidence="15 16" key="1">
    <citation type="submission" date="2020-08" db="EMBL/GenBank/DDBJ databases">
        <title>Genome public.</title>
        <authorList>
            <person name="Liu C."/>
            <person name="Sun Q."/>
        </authorList>
    </citation>
    <scope>NUCLEOTIDE SEQUENCE [LARGE SCALE GENOMIC DNA]</scope>
    <source>
        <strain evidence="15 16">NSJ-26</strain>
    </source>
</reference>
<evidence type="ECO:0000256" key="8">
    <source>
        <dbReference type="ARBA" id="ARBA00058118"/>
    </source>
</evidence>
<dbReference type="PANTHER" id="PTHR11645">
    <property type="entry name" value="PYRROLINE-5-CARBOXYLATE REDUCTASE"/>
    <property type="match status" value="1"/>
</dbReference>
<dbReference type="Proteomes" id="UP000601522">
    <property type="component" value="Unassembled WGS sequence"/>
</dbReference>